<evidence type="ECO:0000313" key="1">
    <source>
        <dbReference type="EMBL" id="VAW39327.1"/>
    </source>
</evidence>
<proteinExistence type="predicted"/>
<evidence type="ECO:0008006" key="2">
    <source>
        <dbReference type="Google" id="ProtNLM"/>
    </source>
</evidence>
<name>A0A3B0VLT4_9ZZZZ</name>
<gene>
    <name evidence="1" type="ORF">MNBD_DELTA02-113</name>
</gene>
<reference evidence="1" key="1">
    <citation type="submission" date="2018-06" db="EMBL/GenBank/DDBJ databases">
        <authorList>
            <person name="Zhirakovskaya E."/>
        </authorList>
    </citation>
    <scope>NUCLEOTIDE SEQUENCE</scope>
</reference>
<dbReference type="AlphaFoldDB" id="A0A3B0VLT4"/>
<dbReference type="Gene3D" id="3.30.565.10">
    <property type="entry name" value="Histidine kinase-like ATPase, C-terminal domain"/>
    <property type="match status" value="1"/>
</dbReference>
<protein>
    <recommendedName>
        <fullName evidence="2">Histidine kinase/HSP90-like ATPase domain-containing protein</fullName>
    </recommendedName>
</protein>
<organism evidence="1">
    <name type="scientific">hydrothermal vent metagenome</name>
    <dbReference type="NCBI Taxonomy" id="652676"/>
    <lineage>
        <taxon>unclassified sequences</taxon>
        <taxon>metagenomes</taxon>
        <taxon>ecological metagenomes</taxon>
    </lineage>
</organism>
<dbReference type="SUPFAM" id="SSF55874">
    <property type="entry name" value="ATPase domain of HSP90 chaperone/DNA topoisomerase II/histidine kinase"/>
    <property type="match status" value="1"/>
</dbReference>
<accession>A0A3B0VLT4</accession>
<dbReference type="InterPro" id="IPR036890">
    <property type="entry name" value="HATPase_C_sf"/>
</dbReference>
<dbReference type="EMBL" id="UOEZ01000086">
    <property type="protein sequence ID" value="VAW39327.1"/>
    <property type="molecule type" value="Genomic_DNA"/>
</dbReference>
<sequence length="47" mass="4904">CHEIVESFGGSIDVESELGKGTMFTVSFPLYKGEVLPGVGVDDSAEA</sequence>
<feature type="non-terminal residue" evidence="1">
    <location>
        <position position="1"/>
    </location>
</feature>